<protein>
    <recommendedName>
        <fullName evidence="1">RNase H type-1 domain-containing protein</fullName>
    </recommendedName>
</protein>
<dbReference type="PROSITE" id="PS50879">
    <property type="entry name" value="RNASE_H_1"/>
    <property type="match status" value="1"/>
</dbReference>
<accession>A0ABR2NCC8</accession>
<evidence type="ECO:0000313" key="3">
    <source>
        <dbReference type="Proteomes" id="UP001396334"/>
    </source>
</evidence>
<dbReference type="Proteomes" id="UP001396334">
    <property type="component" value="Unassembled WGS sequence"/>
</dbReference>
<dbReference type="Gene3D" id="3.30.420.10">
    <property type="entry name" value="Ribonuclease H-like superfamily/Ribonuclease H"/>
    <property type="match status" value="1"/>
</dbReference>
<proteinExistence type="predicted"/>
<dbReference type="InterPro" id="IPR012337">
    <property type="entry name" value="RNaseH-like_sf"/>
</dbReference>
<dbReference type="InterPro" id="IPR036397">
    <property type="entry name" value="RNaseH_sf"/>
</dbReference>
<evidence type="ECO:0000259" key="1">
    <source>
        <dbReference type="PROSITE" id="PS50879"/>
    </source>
</evidence>
<sequence length="268" mass="30602">MSFQDWLSKNLFDGTGTTYDDSWPLKFAILCWLIWKRRCDMLLNPNAKDVEDIVAKGNRLLEECRQAFQENVENRVEQGSNMKWISPAVGWVKLNVDASVEPNTSRVGIGGLIRDDRGCWRAGFARFIGRCSVLLAEMWAIYEGLLHAWSLGYCKVELESDSLEATRIIKRESGILNNSALVASIRKMLNKDWHVIVHHVTRNRNHVADKLSRRGREGQRKTDLMLEAPEEISSIVMEEGSVRYSMINATGIEERDLPFDPSGFNVRT</sequence>
<organism evidence="2 3">
    <name type="scientific">Hibiscus sabdariffa</name>
    <name type="common">roselle</name>
    <dbReference type="NCBI Taxonomy" id="183260"/>
    <lineage>
        <taxon>Eukaryota</taxon>
        <taxon>Viridiplantae</taxon>
        <taxon>Streptophyta</taxon>
        <taxon>Embryophyta</taxon>
        <taxon>Tracheophyta</taxon>
        <taxon>Spermatophyta</taxon>
        <taxon>Magnoliopsida</taxon>
        <taxon>eudicotyledons</taxon>
        <taxon>Gunneridae</taxon>
        <taxon>Pentapetalae</taxon>
        <taxon>rosids</taxon>
        <taxon>malvids</taxon>
        <taxon>Malvales</taxon>
        <taxon>Malvaceae</taxon>
        <taxon>Malvoideae</taxon>
        <taxon>Hibiscus</taxon>
    </lineage>
</organism>
<reference evidence="2 3" key="1">
    <citation type="journal article" date="2024" name="G3 (Bethesda)">
        <title>Genome assembly of Hibiscus sabdariffa L. provides insights into metabolisms of medicinal natural products.</title>
        <authorList>
            <person name="Kim T."/>
        </authorList>
    </citation>
    <scope>NUCLEOTIDE SEQUENCE [LARGE SCALE GENOMIC DNA]</scope>
    <source>
        <strain evidence="2">TK-2024</strain>
        <tissue evidence="2">Old leaves</tissue>
    </source>
</reference>
<dbReference type="PANTHER" id="PTHR47723">
    <property type="entry name" value="OS05G0353850 PROTEIN"/>
    <property type="match status" value="1"/>
</dbReference>
<keyword evidence="3" id="KW-1185">Reference proteome</keyword>
<dbReference type="CDD" id="cd06222">
    <property type="entry name" value="RNase_H_like"/>
    <property type="match status" value="1"/>
</dbReference>
<dbReference type="SUPFAM" id="SSF53098">
    <property type="entry name" value="Ribonuclease H-like"/>
    <property type="match status" value="1"/>
</dbReference>
<feature type="domain" description="RNase H type-1" evidence="1">
    <location>
        <begin position="88"/>
        <end position="217"/>
    </location>
</feature>
<dbReference type="PANTHER" id="PTHR47723:SF19">
    <property type="entry name" value="POLYNUCLEOTIDYL TRANSFERASE, RIBONUCLEASE H-LIKE SUPERFAMILY PROTEIN"/>
    <property type="match status" value="1"/>
</dbReference>
<name>A0ABR2NCC8_9ROSI</name>
<evidence type="ECO:0000313" key="2">
    <source>
        <dbReference type="EMBL" id="KAK8973806.1"/>
    </source>
</evidence>
<dbReference type="InterPro" id="IPR053151">
    <property type="entry name" value="RNase_H-like"/>
</dbReference>
<comment type="caution">
    <text evidence="2">The sequence shown here is derived from an EMBL/GenBank/DDBJ whole genome shotgun (WGS) entry which is preliminary data.</text>
</comment>
<dbReference type="InterPro" id="IPR044730">
    <property type="entry name" value="RNase_H-like_dom_plant"/>
</dbReference>
<dbReference type="Pfam" id="PF13456">
    <property type="entry name" value="RVT_3"/>
    <property type="match status" value="1"/>
</dbReference>
<gene>
    <name evidence="2" type="ORF">V6N11_032936</name>
</gene>
<dbReference type="InterPro" id="IPR002156">
    <property type="entry name" value="RNaseH_domain"/>
</dbReference>
<dbReference type="EMBL" id="JBBPBN010000176">
    <property type="protein sequence ID" value="KAK8973806.1"/>
    <property type="molecule type" value="Genomic_DNA"/>
</dbReference>